<dbReference type="AlphaFoldDB" id="A0A016U9X6"/>
<evidence type="ECO:0000313" key="2">
    <source>
        <dbReference type="EMBL" id="EYC12099.1"/>
    </source>
</evidence>
<feature type="compositionally biased region" description="Polar residues" evidence="1">
    <location>
        <begin position="66"/>
        <end position="85"/>
    </location>
</feature>
<comment type="caution">
    <text evidence="2">The sequence shown here is derived from an EMBL/GenBank/DDBJ whole genome shotgun (WGS) entry which is preliminary data.</text>
</comment>
<dbReference type="Proteomes" id="UP000024635">
    <property type="component" value="Unassembled WGS sequence"/>
</dbReference>
<name>A0A016U9X6_9BILA</name>
<protein>
    <submittedName>
        <fullName evidence="2">Uncharacterized protein</fullName>
    </submittedName>
</protein>
<gene>
    <name evidence="2" type="primary">Acey_s0048.g1611</name>
    <name evidence="2" type="ORF">Y032_0048g1611</name>
</gene>
<organism evidence="2 3">
    <name type="scientific">Ancylostoma ceylanicum</name>
    <dbReference type="NCBI Taxonomy" id="53326"/>
    <lineage>
        <taxon>Eukaryota</taxon>
        <taxon>Metazoa</taxon>
        <taxon>Ecdysozoa</taxon>
        <taxon>Nematoda</taxon>
        <taxon>Chromadorea</taxon>
        <taxon>Rhabditida</taxon>
        <taxon>Rhabditina</taxon>
        <taxon>Rhabditomorpha</taxon>
        <taxon>Strongyloidea</taxon>
        <taxon>Ancylostomatidae</taxon>
        <taxon>Ancylostomatinae</taxon>
        <taxon>Ancylostoma</taxon>
    </lineage>
</organism>
<feature type="region of interest" description="Disordered" evidence="1">
    <location>
        <begin position="64"/>
        <end position="97"/>
    </location>
</feature>
<sequence length="97" mass="10643">MIPFPASSHPCYPSEEGQKRMRSLTARSGSTAFGKEVVSSARRMVPWKVQEPYPIYLTVGGKTRENTAGTSVPISFSSLSNITPPSTYPPERVHTTE</sequence>
<feature type="region of interest" description="Disordered" evidence="1">
    <location>
        <begin position="1"/>
        <end position="32"/>
    </location>
</feature>
<proteinExistence type="predicted"/>
<evidence type="ECO:0000313" key="3">
    <source>
        <dbReference type="Proteomes" id="UP000024635"/>
    </source>
</evidence>
<dbReference type="EMBL" id="JARK01001384">
    <property type="protein sequence ID" value="EYC12099.1"/>
    <property type="molecule type" value="Genomic_DNA"/>
</dbReference>
<reference evidence="3" key="1">
    <citation type="journal article" date="2015" name="Nat. Genet.">
        <title>The genome and transcriptome of the zoonotic hookworm Ancylostoma ceylanicum identify infection-specific gene families.</title>
        <authorList>
            <person name="Schwarz E.M."/>
            <person name="Hu Y."/>
            <person name="Antoshechkin I."/>
            <person name="Miller M.M."/>
            <person name="Sternberg P.W."/>
            <person name="Aroian R.V."/>
        </authorList>
    </citation>
    <scope>NUCLEOTIDE SEQUENCE</scope>
    <source>
        <strain evidence="3">HY135</strain>
    </source>
</reference>
<keyword evidence="3" id="KW-1185">Reference proteome</keyword>
<evidence type="ECO:0000256" key="1">
    <source>
        <dbReference type="SAM" id="MobiDB-lite"/>
    </source>
</evidence>
<accession>A0A016U9X6</accession>